<feature type="non-terminal residue" evidence="4">
    <location>
        <position position="1"/>
    </location>
</feature>
<comment type="caution">
    <text evidence="4">The sequence shown here is derived from an EMBL/GenBank/DDBJ whole genome shotgun (WGS) entry which is preliminary data.</text>
</comment>
<feature type="domain" description="NAD-dependent epimerase/dehydratase" evidence="3">
    <location>
        <begin position="17"/>
        <end position="225"/>
    </location>
</feature>
<dbReference type="EMBL" id="ASHM01026588">
    <property type="protein sequence ID" value="PNX73813.1"/>
    <property type="molecule type" value="Genomic_DNA"/>
</dbReference>
<name>A0A2K3L5M4_TRIPR</name>
<dbReference type="InterPro" id="IPR036291">
    <property type="entry name" value="NAD(P)-bd_dom_sf"/>
</dbReference>
<evidence type="ECO:0000256" key="2">
    <source>
        <dbReference type="ARBA" id="ARBA00023002"/>
    </source>
</evidence>
<gene>
    <name evidence="4" type="ORF">L195_g029719</name>
</gene>
<dbReference type="PANTHER" id="PTHR10366:SF696">
    <property type="entry name" value="OS07G0601900 PROTEIN"/>
    <property type="match status" value="1"/>
</dbReference>
<dbReference type="STRING" id="57577.A0A2K3L5M4"/>
<keyword evidence="2" id="KW-0560">Oxidoreductase</keyword>
<dbReference type="AlphaFoldDB" id="A0A2K3L5M4"/>
<dbReference type="Proteomes" id="UP000236291">
    <property type="component" value="Unassembled WGS sequence"/>
</dbReference>
<dbReference type="InterPro" id="IPR050425">
    <property type="entry name" value="NAD(P)_dehydrat-like"/>
</dbReference>
<reference evidence="4 5" key="1">
    <citation type="journal article" date="2014" name="Am. J. Bot.">
        <title>Genome assembly and annotation for red clover (Trifolium pratense; Fabaceae).</title>
        <authorList>
            <person name="Istvanek J."/>
            <person name="Jaros M."/>
            <person name="Krenek A."/>
            <person name="Repkova J."/>
        </authorList>
    </citation>
    <scope>NUCLEOTIDE SEQUENCE [LARGE SCALE GENOMIC DNA]</scope>
    <source>
        <strain evidence="5">cv. Tatra</strain>
        <tissue evidence="4">Young leaves</tissue>
    </source>
</reference>
<dbReference type="PANTHER" id="PTHR10366">
    <property type="entry name" value="NAD DEPENDENT EPIMERASE/DEHYDRATASE"/>
    <property type="match status" value="1"/>
</dbReference>
<dbReference type="InterPro" id="IPR001509">
    <property type="entry name" value="Epimerase_deHydtase"/>
</dbReference>
<evidence type="ECO:0000313" key="5">
    <source>
        <dbReference type="Proteomes" id="UP000236291"/>
    </source>
</evidence>
<dbReference type="ExpressionAtlas" id="A0A2K3L5M4">
    <property type="expression patterns" value="baseline"/>
</dbReference>
<dbReference type="SUPFAM" id="SSF51735">
    <property type="entry name" value="NAD(P)-binding Rossmann-fold domains"/>
    <property type="match status" value="1"/>
</dbReference>
<evidence type="ECO:0000259" key="3">
    <source>
        <dbReference type="Pfam" id="PF01370"/>
    </source>
</evidence>
<organism evidence="4 5">
    <name type="scientific">Trifolium pratense</name>
    <name type="common">Red clover</name>
    <dbReference type="NCBI Taxonomy" id="57577"/>
    <lineage>
        <taxon>Eukaryota</taxon>
        <taxon>Viridiplantae</taxon>
        <taxon>Streptophyta</taxon>
        <taxon>Embryophyta</taxon>
        <taxon>Tracheophyta</taxon>
        <taxon>Spermatophyta</taxon>
        <taxon>Magnoliopsida</taxon>
        <taxon>eudicotyledons</taxon>
        <taxon>Gunneridae</taxon>
        <taxon>Pentapetalae</taxon>
        <taxon>rosids</taxon>
        <taxon>fabids</taxon>
        <taxon>Fabales</taxon>
        <taxon>Fabaceae</taxon>
        <taxon>Papilionoideae</taxon>
        <taxon>50 kb inversion clade</taxon>
        <taxon>NPAAA clade</taxon>
        <taxon>Hologalegina</taxon>
        <taxon>IRL clade</taxon>
        <taxon>Trifolieae</taxon>
        <taxon>Trifolium</taxon>
    </lineage>
</organism>
<accession>A0A2K3L5M4</accession>
<sequence>EDESKVGLLKSFPQSQQKLVLFEADIYNSVDFEPAIKGCQFVFHVATPLIHEPGSQFKDITEASLAGSKNIAMYCKRAGTVKRLIYTGSVVSASPMKDDGTGFKDVMDETCWTPLNDSLAYLFHDAYVKDYVYSKTVTEKYMLSCGNDENGAGLEVVTLLCGVVGGDTLQSFTPGSVRICISPITGNTNGCKSLEFVQQFLGKIPLVHVDDVCEAHIFCMESTSSINGRFLCASSYVSLKEIANHYVLHHSEFTVNQE</sequence>
<evidence type="ECO:0000313" key="4">
    <source>
        <dbReference type="EMBL" id="PNX73813.1"/>
    </source>
</evidence>
<dbReference type="Pfam" id="PF01370">
    <property type="entry name" value="Epimerase"/>
    <property type="match status" value="1"/>
</dbReference>
<evidence type="ECO:0000256" key="1">
    <source>
        <dbReference type="ARBA" id="ARBA00022857"/>
    </source>
</evidence>
<reference evidence="4 5" key="2">
    <citation type="journal article" date="2017" name="Front. Plant Sci.">
        <title>Gene Classification and Mining of Molecular Markers Useful in Red Clover (Trifolium pratense) Breeding.</title>
        <authorList>
            <person name="Istvanek J."/>
            <person name="Dluhosova J."/>
            <person name="Dluhos P."/>
            <person name="Patkova L."/>
            <person name="Nedelnik J."/>
            <person name="Repkova J."/>
        </authorList>
    </citation>
    <scope>NUCLEOTIDE SEQUENCE [LARGE SCALE GENOMIC DNA]</scope>
    <source>
        <strain evidence="5">cv. Tatra</strain>
        <tissue evidence="4">Young leaves</tissue>
    </source>
</reference>
<proteinExistence type="predicted"/>
<protein>
    <submittedName>
        <fullName evidence="4">Dihydroflavonol-4-reductase</fullName>
    </submittedName>
</protein>
<dbReference type="Gene3D" id="3.40.50.720">
    <property type="entry name" value="NAD(P)-binding Rossmann-like Domain"/>
    <property type="match status" value="1"/>
</dbReference>
<dbReference type="GO" id="GO:0016616">
    <property type="term" value="F:oxidoreductase activity, acting on the CH-OH group of donors, NAD or NADP as acceptor"/>
    <property type="evidence" value="ECO:0007669"/>
    <property type="project" value="TreeGrafter"/>
</dbReference>
<keyword evidence="1" id="KW-0521">NADP</keyword>